<dbReference type="OrthoDB" id="9766107at2"/>
<keyword evidence="2" id="KW-0378">Hydrolase</keyword>
<comment type="similarity">
    <text evidence="1">Belongs to the sulfatase family.</text>
</comment>
<dbReference type="Gene3D" id="3.40.720.10">
    <property type="entry name" value="Alkaline Phosphatase, subunit A"/>
    <property type="match status" value="1"/>
</dbReference>
<dbReference type="Proteomes" id="UP000269265">
    <property type="component" value="Unassembled WGS sequence"/>
</dbReference>
<dbReference type="SUPFAM" id="SSF53649">
    <property type="entry name" value="Alkaline phosphatase-like"/>
    <property type="match status" value="1"/>
</dbReference>
<protein>
    <submittedName>
        <fullName evidence="4">Twin-arginine translocation pathway signal protein</fullName>
    </submittedName>
</protein>
<evidence type="ECO:0000259" key="3">
    <source>
        <dbReference type="Pfam" id="PF00884"/>
    </source>
</evidence>
<dbReference type="Gene3D" id="3.30.1120.10">
    <property type="match status" value="1"/>
</dbReference>
<evidence type="ECO:0000256" key="2">
    <source>
        <dbReference type="ARBA" id="ARBA00022801"/>
    </source>
</evidence>
<dbReference type="EMBL" id="RSED01000014">
    <property type="protein sequence ID" value="RRS03175.1"/>
    <property type="molecule type" value="Genomic_DNA"/>
</dbReference>
<evidence type="ECO:0000313" key="5">
    <source>
        <dbReference type="Proteomes" id="UP000269265"/>
    </source>
</evidence>
<accession>A0A3R8S0G5</accession>
<dbReference type="GO" id="GO:0004065">
    <property type="term" value="F:arylsulfatase activity"/>
    <property type="evidence" value="ECO:0007669"/>
    <property type="project" value="TreeGrafter"/>
</dbReference>
<reference evidence="4 5" key="1">
    <citation type="submission" date="2018-12" db="EMBL/GenBank/DDBJ databases">
        <title>The whole draft genome of Aquabacterium sp. SJQ9.</title>
        <authorList>
            <person name="Sun L."/>
            <person name="Gao X."/>
            <person name="Chen W."/>
            <person name="Huang K."/>
        </authorList>
    </citation>
    <scope>NUCLEOTIDE SEQUENCE [LARGE SCALE GENOMIC DNA]</scope>
    <source>
        <strain evidence="4 5">SJQ9</strain>
    </source>
</reference>
<dbReference type="AlphaFoldDB" id="A0A3R8S0G5"/>
<dbReference type="Pfam" id="PF00884">
    <property type="entry name" value="Sulfatase"/>
    <property type="match status" value="1"/>
</dbReference>
<sequence>MTTPDARRRRLLGGLSALSLSSSGVLGGGSVLAQPVRRAKHRPPNVIFMLADDLGWGDLGVYGQTDFRTPQLDRLARQGIRFTQAYANSAVCSATRFGLITGRYQYRLRGGLEEPLAGAGVGALGLPPQHPTLPSLLKAAGYRTALLGKWHLGALPTFGPLKSGYDLFFGNYGGAIDYFTHKPNGGESVPEDLYEGEVPVHKVGYYTDLLGDRAVDYIGQQSAAQPFFLSLHFTAPHWPWEGPQDEAVSREIKSLFHYDGGSLETYGRMVGSLDAAIGRVLKALKDKGLDDNTIVVFTSDNGGERFSRNWPFSGQKTELLEGGVRVPLIVRWPARIRAGRVSDQVTISMDWLPTLLAAAGAQPDPAYVPDGESILPTLIEPETPPRERTLFWRYKVLEQRAVRSGDWKYLRINGNEFLFDVAKDPRERANLARRHPEVFTRLRQQWESWNTGMLPITDDVRTFGVDAETQADHYGSPSANTRR</sequence>
<evidence type="ECO:0000256" key="1">
    <source>
        <dbReference type="ARBA" id="ARBA00008779"/>
    </source>
</evidence>
<comment type="caution">
    <text evidence="4">The sequence shown here is derived from an EMBL/GenBank/DDBJ whole genome shotgun (WGS) entry which is preliminary data.</text>
</comment>
<proteinExistence type="inferred from homology"/>
<dbReference type="PANTHER" id="PTHR42693:SF53">
    <property type="entry name" value="ENDO-4-O-SULFATASE"/>
    <property type="match status" value="1"/>
</dbReference>
<dbReference type="InterPro" id="IPR000917">
    <property type="entry name" value="Sulfatase_N"/>
</dbReference>
<name>A0A3R8S0G5_9BURK</name>
<dbReference type="InterPro" id="IPR050738">
    <property type="entry name" value="Sulfatase"/>
</dbReference>
<dbReference type="InterPro" id="IPR017850">
    <property type="entry name" value="Alkaline_phosphatase_core_sf"/>
</dbReference>
<organism evidence="4 5">
    <name type="scientific">Aquabacterium soli</name>
    <dbReference type="NCBI Taxonomy" id="2493092"/>
    <lineage>
        <taxon>Bacteria</taxon>
        <taxon>Pseudomonadati</taxon>
        <taxon>Pseudomonadota</taxon>
        <taxon>Betaproteobacteria</taxon>
        <taxon>Burkholderiales</taxon>
        <taxon>Aquabacterium</taxon>
    </lineage>
</organism>
<feature type="domain" description="Sulfatase N-terminal" evidence="3">
    <location>
        <begin position="44"/>
        <end position="361"/>
    </location>
</feature>
<evidence type="ECO:0000313" key="4">
    <source>
        <dbReference type="EMBL" id="RRS03175.1"/>
    </source>
</evidence>
<dbReference type="PANTHER" id="PTHR42693">
    <property type="entry name" value="ARYLSULFATASE FAMILY MEMBER"/>
    <property type="match status" value="1"/>
</dbReference>
<keyword evidence="5" id="KW-1185">Reference proteome</keyword>
<dbReference type="RefSeq" id="WP_125244468.1">
    <property type="nucleotide sequence ID" value="NZ_RSED01000014.1"/>
</dbReference>
<gene>
    <name evidence="4" type="ORF">EIP75_16950</name>
</gene>